<evidence type="ECO:0000256" key="2">
    <source>
        <dbReference type="SAM" id="SignalP"/>
    </source>
</evidence>
<sequence length="143" mass="16125">MRFSFIFTLLVVTLIACYNGFASAESAVALDKRPDPVNVPISHDITRRNLRANGEERAAGFLSKLKGIFSKPGVSQKVEALQKNPTMVKNLEKATFTQKGSSKVRAWFMNMYNNSSKRDKFFILATLIMFPIGAWAVITNYRR</sequence>
<name>A0A080ZQK6_PHYNI</name>
<dbReference type="AlphaFoldDB" id="A0A080ZQK6"/>
<dbReference type="OrthoDB" id="126586at2759"/>
<protein>
    <recommendedName>
        <fullName evidence="5">RxLR effector protein</fullName>
    </recommendedName>
</protein>
<feature type="chain" id="PRO_5001753314" description="RxLR effector protein" evidence="2">
    <location>
        <begin position="25"/>
        <end position="143"/>
    </location>
</feature>
<proteinExistence type="predicted"/>
<feature type="transmembrane region" description="Helical" evidence="1">
    <location>
        <begin position="121"/>
        <end position="141"/>
    </location>
</feature>
<comment type="caution">
    <text evidence="3">The sequence shown here is derived from an EMBL/GenBank/DDBJ whole genome shotgun (WGS) entry which is preliminary data.</text>
</comment>
<evidence type="ECO:0008006" key="5">
    <source>
        <dbReference type="Google" id="ProtNLM"/>
    </source>
</evidence>
<keyword evidence="1" id="KW-0812">Transmembrane</keyword>
<dbReference type="EMBL" id="ANJA01002604">
    <property type="protein sequence ID" value="ETO68917.1"/>
    <property type="molecule type" value="Genomic_DNA"/>
</dbReference>
<gene>
    <name evidence="3" type="ORF">F444_14349</name>
</gene>
<organism evidence="3 4">
    <name type="scientific">Phytophthora nicotianae P1976</name>
    <dbReference type="NCBI Taxonomy" id="1317066"/>
    <lineage>
        <taxon>Eukaryota</taxon>
        <taxon>Sar</taxon>
        <taxon>Stramenopiles</taxon>
        <taxon>Oomycota</taxon>
        <taxon>Peronosporomycetes</taxon>
        <taxon>Peronosporales</taxon>
        <taxon>Peronosporaceae</taxon>
        <taxon>Phytophthora</taxon>
    </lineage>
</organism>
<dbReference type="Proteomes" id="UP000028582">
    <property type="component" value="Unassembled WGS sequence"/>
</dbReference>
<dbReference type="PROSITE" id="PS51257">
    <property type="entry name" value="PROKAR_LIPOPROTEIN"/>
    <property type="match status" value="1"/>
</dbReference>
<keyword evidence="2" id="KW-0732">Signal</keyword>
<evidence type="ECO:0000313" key="3">
    <source>
        <dbReference type="EMBL" id="ETO68917.1"/>
    </source>
</evidence>
<feature type="signal peptide" evidence="2">
    <location>
        <begin position="1"/>
        <end position="24"/>
    </location>
</feature>
<evidence type="ECO:0000256" key="1">
    <source>
        <dbReference type="SAM" id="Phobius"/>
    </source>
</evidence>
<reference evidence="3 4" key="1">
    <citation type="submission" date="2013-11" db="EMBL/GenBank/DDBJ databases">
        <title>The Genome Sequence of Phytophthora parasitica P1976.</title>
        <authorList>
            <consortium name="The Broad Institute Genomics Platform"/>
            <person name="Russ C."/>
            <person name="Tyler B."/>
            <person name="Panabieres F."/>
            <person name="Shan W."/>
            <person name="Tripathy S."/>
            <person name="Grunwald N."/>
            <person name="Machado M."/>
            <person name="Johnson C.S."/>
            <person name="Walker B."/>
            <person name="Young S."/>
            <person name="Zeng Q."/>
            <person name="Gargeya S."/>
            <person name="Fitzgerald M."/>
            <person name="Haas B."/>
            <person name="Abouelleil A."/>
            <person name="Allen A.W."/>
            <person name="Alvarado L."/>
            <person name="Arachchi H.M."/>
            <person name="Berlin A.M."/>
            <person name="Chapman S.B."/>
            <person name="Gainer-Dewar J."/>
            <person name="Goldberg J."/>
            <person name="Griggs A."/>
            <person name="Gujja S."/>
            <person name="Hansen M."/>
            <person name="Howarth C."/>
            <person name="Imamovic A."/>
            <person name="Ireland A."/>
            <person name="Larimer J."/>
            <person name="McCowan C."/>
            <person name="Murphy C."/>
            <person name="Pearson M."/>
            <person name="Poon T.W."/>
            <person name="Priest M."/>
            <person name="Roberts A."/>
            <person name="Saif S."/>
            <person name="Shea T."/>
            <person name="Sisk P."/>
            <person name="Sykes S."/>
            <person name="Wortman J."/>
            <person name="Nusbaum C."/>
            <person name="Birren B."/>
        </authorList>
    </citation>
    <scope>NUCLEOTIDE SEQUENCE [LARGE SCALE GENOMIC DNA]</scope>
    <source>
        <strain evidence="3 4">P1976</strain>
    </source>
</reference>
<keyword evidence="1" id="KW-1133">Transmembrane helix</keyword>
<accession>A0A080ZQK6</accession>
<evidence type="ECO:0000313" key="4">
    <source>
        <dbReference type="Proteomes" id="UP000028582"/>
    </source>
</evidence>
<keyword evidence="1" id="KW-0472">Membrane</keyword>